<name>A0A1M6LCX3_9BACT</name>
<dbReference type="InterPro" id="IPR006158">
    <property type="entry name" value="Cobalamin-bd"/>
</dbReference>
<dbReference type="PANTHER" id="PTHR43409:SF15">
    <property type="entry name" value="PUTATIVE-RELATED"/>
    <property type="match status" value="1"/>
</dbReference>
<comment type="cofactor">
    <cofactor evidence="1">
        <name>[4Fe-4S] cluster</name>
        <dbReference type="ChEBI" id="CHEBI:49883"/>
    </cofactor>
</comment>
<dbReference type="InterPro" id="IPR013785">
    <property type="entry name" value="Aldolase_TIM"/>
</dbReference>
<evidence type="ECO:0000256" key="1">
    <source>
        <dbReference type="ARBA" id="ARBA00001966"/>
    </source>
</evidence>
<dbReference type="GO" id="GO:0031419">
    <property type="term" value="F:cobalamin binding"/>
    <property type="evidence" value="ECO:0007669"/>
    <property type="project" value="InterPro"/>
</dbReference>
<dbReference type="AlphaFoldDB" id="A0A1M6LCX3"/>
<dbReference type="GO" id="GO:0051539">
    <property type="term" value="F:4 iron, 4 sulfur cluster binding"/>
    <property type="evidence" value="ECO:0007669"/>
    <property type="project" value="UniProtKB-KW"/>
</dbReference>
<keyword evidence="2" id="KW-0949">S-adenosyl-L-methionine</keyword>
<keyword evidence="4" id="KW-0408">Iron</keyword>
<evidence type="ECO:0000256" key="5">
    <source>
        <dbReference type="ARBA" id="ARBA00023014"/>
    </source>
</evidence>
<reference evidence="9" key="1">
    <citation type="submission" date="2016-11" db="EMBL/GenBank/DDBJ databases">
        <authorList>
            <person name="Varghese N."/>
            <person name="Submissions S."/>
        </authorList>
    </citation>
    <scope>NUCLEOTIDE SEQUENCE [LARGE SCALE GENOMIC DNA]</scope>
    <source>
        <strain evidence="9">DSM 16219</strain>
    </source>
</reference>
<dbReference type="GO" id="GO:0003824">
    <property type="term" value="F:catalytic activity"/>
    <property type="evidence" value="ECO:0007669"/>
    <property type="project" value="InterPro"/>
</dbReference>
<dbReference type="PROSITE" id="PS51332">
    <property type="entry name" value="B12_BINDING"/>
    <property type="match status" value="1"/>
</dbReference>
<keyword evidence="9" id="KW-1185">Reference proteome</keyword>
<keyword evidence="5" id="KW-0411">Iron-sulfur</keyword>
<dbReference type="SMART" id="SM00729">
    <property type="entry name" value="Elp3"/>
    <property type="match status" value="1"/>
</dbReference>
<dbReference type="EMBL" id="FQZU01000010">
    <property type="protein sequence ID" value="SHJ69044.1"/>
    <property type="molecule type" value="Genomic_DNA"/>
</dbReference>
<feature type="domain" description="B12-binding" evidence="6">
    <location>
        <begin position="28"/>
        <end position="200"/>
    </location>
</feature>
<evidence type="ECO:0000256" key="3">
    <source>
        <dbReference type="ARBA" id="ARBA00022723"/>
    </source>
</evidence>
<dbReference type="InterPro" id="IPR006638">
    <property type="entry name" value="Elp3/MiaA/NifB-like_rSAM"/>
</dbReference>
<keyword evidence="3" id="KW-0479">Metal-binding</keyword>
<evidence type="ECO:0000313" key="9">
    <source>
        <dbReference type="Proteomes" id="UP000183994"/>
    </source>
</evidence>
<dbReference type="SUPFAM" id="SSF102114">
    <property type="entry name" value="Radical SAM enzymes"/>
    <property type="match status" value="1"/>
</dbReference>
<dbReference type="InterPro" id="IPR036724">
    <property type="entry name" value="Cobalamin-bd_sf"/>
</dbReference>
<evidence type="ECO:0000259" key="7">
    <source>
        <dbReference type="PROSITE" id="PS51918"/>
    </source>
</evidence>
<evidence type="ECO:0000313" key="8">
    <source>
        <dbReference type="EMBL" id="SHJ69044.1"/>
    </source>
</evidence>
<gene>
    <name evidence="8" type="ORF">SAMN02745216_02102</name>
</gene>
<dbReference type="SUPFAM" id="SSF52242">
    <property type="entry name" value="Cobalamin (vitamin B12)-binding domain"/>
    <property type="match status" value="1"/>
</dbReference>
<dbReference type="GO" id="GO:0046872">
    <property type="term" value="F:metal ion binding"/>
    <property type="evidence" value="ECO:0007669"/>
    <property type="project" value="UniProtKB-KW"/>
</dbReference>
<dbReference type="InterPro" id="IPR034466">
    <property type="entry name" value="Methyltransferase_Class_B"/>
</dbReference>
<protein>
    <submittedName>
        <fullName evidence="8">Radical SAM superfamily enzyme YgiQ, UPF0313 family</fullName>
    </submittedName>
</protein>
<dbReference type="SFLD" id="SFLDS00029">
    <property type="entry name" value="Radical_SAM"/>
    <property type="match status" value="1"/>
</dbReference>
<dbReference type="GO" id="GO:0005829">
    <property type="term" value="C:cytosol"/>
    <property type="evidence" value="ECO:0007669"/>
    <property type="project" value="TreeGrafter"/>
</dbReference>
<dbReference type="Proteomes" id="UP000183994">
    <property type="component" value="Unassembled WGS sequence"/>
</dbReference>
<dbReference type="STRING" id="1121393.SAMN02745216_02102"/>
<evidence type="ECO:0000259" key="6">
    <source>
        <dbReference type="PROSITE" id="PS51332"/>
    </source>
</evidence>
<feature type="domain" description="Radical SAM core" evidence="7">
    <location>
        <begin position="218"/>
        <end position="446"/>
    </location>
</feature>
<sequence>MLCTPMPQDEPHNAKTMNAAPPRILGLNPWIHDFAAYDVWARPLGLYYLLAILRKAGFSVSYYDCLGRPDTSHLKKNRYGAGPYLKQALPAPKILGDVKRRFSRYGLEPERVRKDLSGAEKPDLILVTSLMAYWYPGVFETIALAKEIWPDVPLVLGGTYPTLWPDHARNFSGADEVFTGLADERIVDLANRHTGWSADNPVKSGALDDFPYPALDLEGAPVFAPVLTSRGCPFRCHYCASGFLNPEFLRRDPDAVFDEMLYWRERYGLRDYVFYDDAMLVQPEKYFLPLMDKILSRGLNCRFHTPNAVHIRNLTPRTAKTMFQAGFQTIRLGLETAVFSKRNGMDAKITRQEFLDGARNMKEAGFDASVVGAYLLIGLPNQDYEAVKESISIVKEAGIRPVLTHYTPIPHTALWEEAKASSRYNLEADPLYTNRAVFPCQKAPFSWKLLSELKNLCAG</sequence>
<organism evidence="8 9">
    <name type="scientific">Desulfatibacillum alkenivorans DSM 16219</name>
    <dbReference type="NCBI Taxonomy" id="1121393"/>
    <lineage>
        <taxon>Bacteria</taxon>
        <taxon>Pseudomonadati</taxon>
        <taxon>Thermodesulfobacteriota</taxon>
        <taxon>Desulfobacteria</taxon>
        <taxon>Desulfobacterales</taxon>
        <taxon>Desulfatibacillaceae</taxon>
        <taxon>Desulfatibacillum</taxon>
    </lineage>
</organism>
<dbReference type="PROSITE" id="PS51918">
    <property type="entry name" value="RADICAL_SAM"/>
    <property type="match status" value="1"/>
</dbReference>
<evidence type="ECO:0000256" key="2">
    <source>
        <dbReference type="ARBA" id="ARBA00022691"/>
    </source>
</evidence>
<dbReference type="Gene3D" id="3.20.20.70">
    <property type="entry name" value="Aldolase class I"/>
    <property type="match status" value="1"/>
</dbReference>
<dbReference type="InterPro" id="IPR007197">
    <property type="entry name" value="rSAM"/>
</dbReference>
<dbReference type="Pfam" id="PF04055">
    <property type="entry name" value="Radical_SAM"/>
    <property type="match status" value="1"/>
</dbReference>
<dbReference type="Gene3D" id="3.40.50.280">
    <property type="entry name" value="Cobalamin-binding domain"/>
    <property type="match status" value="1"/>
</dbReference>
<dbReference type="SFLD" id="SFLDG01123">
    <property type="entry name" value="methyltransferase_(Class_B)"/>
    <property type="match status" value="1"/>
</dbReference>
<evidence type="ECO:0000256" key="4">
    <source>
        <dbReference type="ARBA" id="ARBA00023004"/>
    </source>
</evidence>
<dbReference type="InterPro" id="IPR058240">
    <property type="entry name" value="rSAM_sf"/>
</dbReference>
<dbReference type="CDD" id="cd01335">
    <property type="entry name" value="Radical_SAM"/>
    <property type="match status" value="1"/>
</dbReference>
<dbReference type="PANTHER" id="PTHR43409">
    <property type="entry name" value="ANAEROBIC MAGNESIUM-PROTOPORPHYRIN IX MONOMETHYL ESTER CYCLASE-RELATED"/>
    <property type="match status" value="1"/>
</dbReference>
<accession>A0A1M6LCX3</accession>
<proteinExistence type="predicted"/>
<dbReference type="SFLD" id="SFLDG01082">
    <property type="entry name" value="B12-binding_domain_containing"/>
    <property type="match status" value="1"/>
</dbReference>
<dbReference type="InterPro" id="IPR051198">
    <property type="entry name" value="BchE-like"/>
</dbReference>